<evidence type="ECO:0000313" key="1">
    <source>
        <dbReference type="EMBL" id="QJA52282.1"/>
    </source>
</evidence>
<dbReference type="EMBL" id="MT144327">
    <property type="protein sequence ID" value="QJA52282.1"/>
    <property type="molecule type" value="Genomic_DNA"/>
</dbReference>
<reference evidence="1" key="1">
    <citation type="submission" date="2020-03" db="EMBL/GenBank/DDBJ databases">
        <title>The deep terrestrial virosphere.</title>
        <authorList>
            <person name="Holmfeldt K."/>
            <person name="Nilsson E."/>
            <person name="Simone D."/>
            <person name="Lopez-Fernandez M."/>
            <person name="Wu X."/>
            <person name="de Brujin I."/>
            <person name="Lundin D."/>
            <person name="Andersson A."/>
            <person name="Bertilsson S."/>
            <person name="Dopson M."/>
        </authorList>
    </citation>
    <scope>NUCLEOTIDE SEQUENCE</scope>
    <source>
        <strain evidence="1">TM448A02592</strain>
    </source>
</reference>
<protein>
    <submittedName>
        <fullName evidence="1">Uncharacterized protein</fullName>
    </submittedName>
</protein>
<organism evidence="1">
    <name type="scientific">viral metagenome</name>
    <dbReference type="NCBI Taxonomy" id="1070528"/>
    <lineage>
        <taxon>unclassified sequences</taxon>
        <taxon>metagenomes</taxon>
        <taxon>organismal metagenomes</taxon>
    </lineage>
</organism>
<sequence>MEITNISNTPVEFVLSGESFKVIRLSLLDMFASFETDIKTQYMDDVVLYAERIKDPKERMEYQKQAIRDIPRGKSMEELVDHKMNSVEGGIKLLHVALNKCQKVPITKIKELLSDNSNSSTLQNLTAYIMGDDVKKLGEEQKLPEGAVKLEVSEKKT</sequence>
<name>A0A6H1ZXU5_9ZZZZ</name>
<accession>A0A6H1ZXU5</accession>
<dbReference type="AlphaFoldDB" id="A0A6H1ZXU5"/>
<proteinExistence type="predicted"/>
<gene>
    <name evidence="1" type="ORF">TM448A02592_0008</name>
</gene>